<dbReference type="AlphaFoldDB" id="C2G596"/>
<evidence type="ECO:0008006" key="3">
    <source>
        <dbReference type="Google" id="ProtNLM"/>
    </source>
</evidence>
<protein>
    <recommendedName>
        <fullName evidence="3">MetA-pathway of phenol degradation</fullName>
    </recommendedName>
</protein>
<evidence type="ECO:0000313" key="1">
    <source>
        <dbReference type="EMBL" id="EEI89605.1"/>
    </source>
</evidence>
<dbReference type="RefSeq" id="WP_003005002.1">
    <property type="nucleotide sequence ID" value="NZ_GG668630.1"/>
</dbReference>
<evidence type="ECO:0000313" key="2">
    <source>
        <dbReference type="Proteomes" id="UP000006241"/>
    </source>
</evidence>
<organism evidence="1 2">
    <name type="scientific">Sphingobacterium spiritivorum ATCC 33300</name>
    <dbReference type="NCBI Taxonomy" id="525372"/>
    <lineage>
        <taxon>Bacteria</taxon>
        <taxon>Pseudomonadati</taxon>
        <taxon>Bacteroidota</taxon>
        <taxon>Sphingobacteriia</taxon>
        <taxon>Sphingobacteriales</taxon>
        <taxon>Sphingobacteriaceae</taxon>
        <taxon>Sphingobacterium</taxon>
    </lineage>
</organism>
<dbReference type="EMBL" id="ACHB01000101">
    <property type="protein sequence ID" value="EEI89605.1"/>
    <property type="molecule type" value="Genomic_DNA"/>
</dbReference>
<dbReference type="InterPro" id="IPR025737">
    <property type="entry name" value="FApF"/>
</dbReference>
<gene>
    <name evidence="1" type="ORF">HMPREF0765_4752</name>
</gene>
<name>C2G596_SPHSI</name>
<dbReference type="Proteomes" id="UP000006241">
    <property type="component" value="Unassembled WGS sequence"/>
</dbReference>
<proteinExistence type="predicted"/>
<accession>C2G596</accession>
<sequence length="242" mass="27956">MPYFFLNTNPLLLQPQILNPIQLDRPDQTETVYTVPEKYLQFESRFRIEHIGKKENAYEFPSVLWKYGITDKTELRMTTDLARENRVTIVRPLSLGFKTSFTEEKGILPKISLISHFILNTKGGEYAKSNTIIPRFRFTFQNSISENNSLGYNIGMEWNTENNIPTYIYTLAYGRTISRRFGAYIETYGFYTQDARADSRIDGGVTYLITPDFMIDFASGAGLSDIAPKYFFALGISYRTRL</sequence>
<dbReference type="HOGENOM" id="CLU_064308_1_0_10"/>
<reference evidence="1 2" key="1">
    <citation type="submission" date="2009-01" db="EMBL/GenBank/DDBJ databases">
        <authorList>
            <person name="Qin X."/>
            <person name="Bachman B."/>
            <person name="Battles P."/>
            <person name="Bell A."/>
            <person name="Bess C."/>
            <person name="Bickham C."/>
            <person name="Chaboub L."/>
            <person name="Chen D."/>
            <person name="Coyle M."/>
            <person name="Deiros D.R."/>
            <person name="Dinh H."/>
            <person name="Forbes L."/>
            <person name="Fowler G."/>
            <person name="Francisco L."/>
            <person name="Fu Q."/>
            <person name="Gubbala S."/>
            <person name="Hale W."/>
            <person name="Han Y."/>
            <person name="Hemphill L."/>
            <person name="Highlander S.K."/>
            <person name="Hirani K."/>
            <person name="Hogues M."/>
            <person name="Jackson L."/>
            <person name="Jakkamsetti A."/>
            <person name="Javaid M."/>
            <person name="Jiang H."/>
            <person name="Korchina V."/>
            <person name="Kovar C."/>
            <person name="Lara F."/>
            <person name="Lee S."/>
            <person name="Mata R."/>
            <person name="Mathew T."/>
            <person name="Moen C."/>
            <person name="Morales K."/>
            <person name="Munidasa M."/>
            <person name="Nazareth L."/>
            <person name="Ngo R."/>
            <person name="Nguyen L."/>
            <person name="Okwuonu G."/>
            <person name="Ongeri F."/>
            <person name="Patil S."/>
            <person name="Petrosino J."/>
            <person name="Pham C."/>
            <person name="Pham P."/>
            <person name="Pu L.-L."/>
            <person name="Puazo M."/>
            <person name="Raj R."/>
            <person name="Reid J."/>
            <person name="Rouhana J."/>
            <person name="Saada N."/>
            <person name="Shang Y."/>
            <person name="Simmons D."/>
            <person name="Thornton R."/>
            <person name="Warren J."/>
            <person name="Weissenberger G."/>
            <person name="Zhang J."/>
            <person name="Zhang L."/>
            <person name="Zhou C."/>
            <person name="Zhu D."/>
            <person name="Muzny D."/>
            <person name="Worley K."/>
            <person name="Gibbs R."/>
        </authorList>
    </citation>
    <scope>NUCLEOTIDE SEQUENCE [LARGE SCALE GENOMIC DNA]</scope>
    <source>
        <strain evidence="1 2">ATCC 33300</strain>
    </source>
</reference>
<comment type="caution">
    <text evidence="1">The sequence shown here is derived from an EMBL/GenBank/DDBJ whole genome shotgun (WGS) entry which is preliminary data.</text>
</comment>
<dbReference type="Pfam" id="PF13557">
    <property type="entry name" value="Phenol_MetA_deg"/>
    <property type="match status" value="1"/>
</dbReference>